<evidence type="ECO:0008006" key="3">
    <source>
        <dbReference type="Google" id="ProtNLM"/>
    </source>
</evidence>
<dbReference type="InterPro" id="IPR036047">
    <property type="entry name" value="F-box-like_dom_sf"/>
</dbReference>
<sequence length="374" mass="43460">MHWQQQLELVLISITRSEKKLRIRFKGPEHPISRLGDDLVGEILIRLPNPRSASRCKPVCKRWNSMISNPSFNRRFVSHHQSRNREPPLLLPSDDPLSSSILSFLPVPGEIRSEFVIWDSFKDLLLCGFKDWGSDTDSQMGRLFLLCNPLTKQWVALPLAPERITRHYRTAEVRLVCKEVRNSKKSLELGDGQVFMYSSDYRFLVLLEYRTYLTMISRCETYVFCSKSRKWSWRNNCRLQPDAASLNGKLYWKYDQKICRSIPFRGRDMPPTTVDAMKFMEFCSHFSASNGALYIIQLQPDTVSEPDRRLPPTDGYGCRVWKWGKGSRKWTICHEASVMALKGNSGSEVKDLEIFGWCSNPLASQHQFLDMKNY</sequence>
<protein>
    <recommendedName>
        <fullName evidence="3">F-box domain-containing protein</fullName>
    </recommendedName>
</protein>
<dbReference type="Gene3D" id="1.20.1280.50">
    <property type="match status" value="1"/>
</dbReference>
<comment type="caution">
    <text evidence="1">The sequence shown here is derived from an EMBL/GenBank/DDBJ whole genome shotgun (WGS) entry which is preliminary data.</text>
</comment>
<evidence type="ECO:0000313" key="1">
    <source>
        <dbReference type="EMBL" id="CAI0400178.1"/>
    </source>
</evidence>
<dbReference type="Proteomes" id="UP001154282">
    <property type="component" value="Unassembled WGS sequence"/>
</dbReference>
<proteinExistence type="predicted"/>
<reference evidence="1" key="1">
    <citation type="submission" date="2022-08" db="EMBL/GenBank/DDBJ databases">
        <authorList>
            <person name="Gutierrez-Valencia J."/>
        </authorList>
    </citation>
    <scope>NUCLEOTIDE SEQUENCE</scope>
</reference>
<dbReference type="SUPFAM" id="SSF81383">
    <property type="entry name" value="F-box domain"/>
    <property type="match status" value="1"/>
</dbReference>
<keyword evidence="2" id="KW-1185">Reference proteome</keyword>
<evidence type="ECO:0000313" key="2">
    <source>
        <dbReference type="Proteomes" id="UP001154282"/>
    </source>
</evidence>
<dbReference type="AlphaFoldDB" id="A0AAV0IU11"/>
<gene>
    <name evidence="1" type="ORF">LITE_LOCUS10647</name>
</gene>
<organism evidence="1 2">
    <name type="scientific">Linum tenue</name>
    <dbReference type="NCBI Taxonomy" id="586396"/>
    <lineage>
        <taxon>Eukaryota</taxon>
        <taxon>Viridiplantae</taxon>
        <taxon>Streptophyta</taxon>
        <taxon>Embryophyta</taxon>
        <taxon>Tracheophyta</taxon>
        <taxon>Spermatophyta</taxon>
        <taxon>Magnoliopsida</taxon>
        <taxon>eudicotyledons</taxon>
        <taxon>Gunneridae</taxon>
        <taxon>Pentapetalae</taxon>
        <taxon>rosids</taxon>
        <taxon>fabids</taxon>
        <taxon>Malpighiales</taxon>
        <taxon>Linaceae</taxon>
        <taxon>Linum</taxon>
    </lineage>
</organism>
<accession>A0AAV0IU11</accession>
<name>A0AAV0IU11_9ROSI</name>
<dbReference type="PANTHER" id="PTHR33207">
    <property type="entry name" value="F-BOX DOMAIN CONTAINING PROTEIN-RELATED"/>
    <property type="match status" value="1"/>
</dbReference>
<dbReference type="CDD" id="cd22157">
    <property type="entry name" value="F-box_AtFBW1-like"/>
    <property type="match status" value="1"/>
</dbReference>
<dbReference type="EMBL" id="CAMGYJ010000004">
    <property type="protein sequence ID" value="CAI0400178.1"/>
    <property type="molecule type" value="Genomic_DNA"/>
</dbReference>